<feature type="domain" description="FCP1 homology" evidence="9">
    <location>
        <begin position="152"/>
        <end position="330"/>
    </location>
</feature>
<proteinExistence type="predicted"/>
<evidence type="ECO:0000256" key="3">
    <source>
        <dbReference type="ARBA" id="ARBA00023242"/>
    </source>
</evidence>
<dbReference type="Proteomes" id="UP000193467">
    <property type="component" value="Unassembled WGS sequence"/>
</dbReference>
<dbReference type="FunCoup" id="A0A1Y2E5R7">
    <property type="interactions" value="309"/>
</dbReference>
<dbReference type="PANTHER" id="PTHR23081">
    <property type="entry name" value="RNA POLYMERASE II CTD PHOSPHATASE"/>
    <property type="match status" value="1"/>
</dbReference>
<dbReference type="EMBL" id="MCGR01000061">
    <property type="protein sequence ID" value="ORY66918.1"/>
    <property type="molecule type" value="Genomic_DNA"/>
</dbReference>
<dbReference type="GO" id="GO:0008420">
    <property type="term" value="F:RNA polymerase II CTD heptapeptide repeat phosphatase activity"/>
    <property type="evidence" value="ECO:0007669"/>
    <property type="project" value="UniProtKB-UniRule"/>
</dbReference>
<comment type="catalytic activity">
    <reaction evidence="5 6">
        <text>O-phospho-L-threonyl-[protein] + H2O = L-threonyl-[protein] + phosphate</text>
        <dbReference type="Rhea" id="RHEA:47004"/>
        <dbReference type="Rhea" id="RHEA-COMP:11060"/>
        <dbReference type="Rhea" id="RHEA-COMP:11605"/>
        <dbReference type="ChEBI" id="CHEBI:15377"/>
        <dbReference type="ChEBI" id="CHEBI:30013"/>
        <dbReference type="ChEBI" id="CHEBI:43474"/>
        <dbReference type="ChEBI" id="CHEBI:61977"/>
        <dbReference type="EC" id="3.1.3.16"/>
    </reaction>
</comment>
<dbReference type="InterPro" id="IPR036420">
    <property type="entry name" value="BRCT_dom_sf"/>
</dbReference>
<dbReference type="Gene3D" id="3.40.50.1000">
    <property type="entry name" value="HAD superfamily/HAD-like"/>
    <property type="match status" value="1"/>
</dbReference>
<evidence type="ECO:0000256" key="6">
    <source>
        <dbReference type="RuleBase" id="RU366066"/>
    </source>
</evidence>
<dbReference type="EC" id="3.1.3.16" evidence="6"/>
<keyword evidence="2 6" id="KW-0378">Hydrolase</keyword>
<dbReference type="PANTHER" id="PTHR23081:SF36">
    <property type="entry name" value="RNA POLYMERASE II SUBUNIT A C-TERMINAL DOMAIN PHOSPHATASE"/>
    <property type="match status" value="1"/>
</dbReference>
<evidence type="ECO:0000256" key="4">
    <source>
        <dbReference type="ARBA" id="ARBA00047761"/>
    </source>
</evidence>
<reference evidence="10 11" key="1">
    <citation type="submission" date="2016-07" db="EMBL/GenBank/DDBJ databases">
        <title>Pervasive Adenine N6-methylation of Active Genes in Fungi.</title>
        <authorList>
            <consortium name="DOE Joint Genome Institute"/>
            <person name="Mondo S.J."/>
            <person name="Dannebaum R.O."/>
            <person name="Kuo R.C."/>
            <person name="Labutti K."/>
            <person name="Haridas S."/>
            <person name="Kuo A."/>
            <person name="Salamov A."/>
            <person name="Ahrendt S.R."/>
            <person name="Lipzen A."/>
            <person name="Sullivan W."/>
            <person name="Andreopoulos W.B."/>
            <person name="Clum A."/>
            <person name="Lindquist E."/>
            <person name="Daum C."/>
            <person name="Ramamoorthy G.K."/>
            <person name="Gryganskyi A."/>
            <person name="Culley D."/>
            <person name="Magnuson J.K."/>
            <person name="James T.Y."/>
            <person name="O'Malley M.A."/>
            <person name="Stajich J.E."/>
            <person name="Spatafora J.W."/>
            <person name="Visel A."/>
            <person name="Grigoriev I.V."/>
        </authorList>
    </citation>
    <scope>NUCLEOTIDE SEQUENCE [LARGE SCALE GENOMIC DNA]</scope>
    <source>
        <strain evidence="10 11">62-1032</strain>
    </source>
</reference>
<feature type="compositionally biased region" description="Low complexity" evidence="7">
    <location>
        <begin position="789"/>
        <end position="798"/>
    </location>
</feature>
<dbReference type="SUPFAM" id="SSF52113">
    <property type="entry name" value="BRCT domain"/>
    <property type="match status" value="1"/>
</dbReference>
<dbReference type="InterPro" id="IPR036412">
    <property type="entry name" value="HAD-like_sf"/>
</dbReference>
<evidence type="ECO:0000313" key="10">
    <source>
        <dbReference type="EMBL" id="ORY66918.1"/>
    </source>
</evidence>
<organism evidence="10 11">
    <name type="scientific">Leucosporidium creatinivorum</name>
    <dbReference type="NCBI Taxonomy" id="106004"/>
    <lineage>
        <taxon>Eukaryota</taxon>
        <taxon>Fungi</taxon>
        <taxon>Dikarya</taxon>
        <taxon>Basidiomycota</taxon>
        <taxon>Pucciniomycotina</taxon>
        <taxon>Microbotryomycetes</taxon>
        <taxon>Leucosporidiales</taxon>
        <taxon>Leucosporidium</taxon>
    </lineage>
</organism>
<dbReference type="InterPro" id="IPR039189">
    <property type="entry name" value="Fcp1"/>
</dbReference>
<feature type="domain" description="BRCT" evidence="8">
    <location>
        <begin position="496"/>
        <end position="589"/>
    </location>
</feature>
<comment type="caution">
    <text evidence="10">The sequence shown here is derived from an EMBL/GenBank/DDBJ whole genome shotgun (WGS) entry which is preliminary data.</text>
</comment>
<feature type="compositionally biased region" description="Basic residues" evidence="7">
    <location>
        <begin position="745"/>
        <end position="757"/>
    </location>
</feature>
<dbReference type="InterPro" id="IPR023214">
    <property type="entry name" value="HAD_sf"/>
</dbReference>
<dbReference type="Pfam" id="PF00533">
    <property type="entry name" value="BRCT"/>
    <property type="match status" value="1"/>
</dbReference>
<dbReference type="Gene3D" id="3.40.50.10190">
    <property type="entry name" value="BRCT domain"/>
    <property type="match status" value="1"/>
</dbReference>
<dbReference type="InParanoid" id="A0A1Y2E5R7"/>
<feature type="compositionally biased region" description="Gly residues" evidence="7">
    <location>
        <begin position="685"/>
        <end position="694"/>
    </location>
</feature>
<gene>
    <name evidence="10" type="ORF">BCR35DRAFT_322307</name>
</gene>
<dbReference type="GO" id="GO:0005634">
    <property type="term" value="C:nucleus"/>
    <property type="evidence" value="ECO:0007669"/>
    <property type="project" value="UniProtKB-SubCell"/>
</dbReference>
<evidence type="ECO:0000256" key="2">
    <source>
        <dbReference type="ARBA" id="ARBA00022801"/>
    </source>
</evidence>
<keyword evidence="3 6" id="KW-0539">Nucleus</keyword>
<feature type="compositionally biased region" description="Basic and acidic residues" evidence="7">
    <location>
        <begin position="724"/>
        <end position="733"/>
    </location>
</feature>
<dbReference type="SMART" id="SM00292">
    <property type="entry name" value="BRCT"/>
    <property type="match status" value="1"/>
</dbReference>
<dbReference type="Pfam" id="PF03031">
    <property type="entry name" value="NIF"/>
    <property type="match status" value="1"/>
</dbReference>
<dbReference type="NCBIfam" id="TIGR02250">
    <property type="entry name" value="FCP1_euk"/>
    <property type="match status" value="1"/>
</dbReference>
<dbReference type="STRING" id="106004.A0A1Y2E5R7"/>
<dbReference type="CDD" id="cd07521">
    <property type="entry name" value="HAD_FCP1-like"/>
    <property type="match status" value="1"/>
</dbReference>
<evidence type="ECO:0000313" key="11">
    <source>
        <dbReference type="Proteomes" id="UP000193467"/>
    </source>
</evidence>
<dbReference type="PROSITE" id="PS50172">
    <property type="entry name" value="BRCT"/>
    <property type="match status" value="1"/>
</dbReference>
<comment type="catalytic activity">
    <reaction evidence="4 6">
        <text>O-phospho-L-seryl-[protein] + H2O = L-seryl-[protein] + phosphate</text>
        <dbReference type="Rhea" id="RHEA:20629"/>
        <dbReference type="Rhea" id="RHEA-COMP:9863"/>
        <dbReference type="Rhea" id="RHEA-COMP:11604"/>
        <dbReference type="ChEBI" id="CHEBI:15377"/>
        <dbReference type="ChEBI" id="CHEBI:29999"/>
        <dbReference type="ChEBI" id="CHEBI:43474"/>
        <dbReference type="ChEBI" id="CHEBI:83421"/>
        <dbReference type="EC" id="3.1.3.16"/>
    </reaction>
</comment>
<feature type="region of interest" description="Disordered" evidence="7">
    <location>
        <begin position="657"/>
        <end position="826"/>
    </location>
</feature>
<dbReference type="CDD" id="cd17729">
    <property type="entry name" value="BRCT_CTDP1"/>
    <property type="match status" value="1"/>
</dbReference>
<dbReference type="InterPro" id="IPR004274">
    <property type="entry name" value="FCP1_dom"/>
</dbReference>
<name>A0A1Y2E5R7_9BASI</name>
<feature type="compositionally biased region" description="Acidic residues" evidence="7">
    <location>
        <begin position="630"/>
        <end position="644"/>
    </location>
</feature>
<feature type="region of interest" description="Disordered" evidence="7">
    <location>
        <begin position="330"/>
        <end position="381"/>
    </location>
</feature>
<evidence type="ECO:0000256" key="7">
    <source>
        <dbReference type="SAM" id="MobiDB-lite"/>
    </source>
</evidence>
<feature type="region of interest" description="Disordered" evidence="7">
    <location>
        <begin position="594"/>
        <end position="644"/>
    </location>
</feature>
<sequence>MDPLPPTPLYLPYSLPYPITLQRILAPTSSQIPRLTPLLSYAYSATHDGVKERMVKVWESPVEGEIIHWNVKEGQVLRDASQAIVHIREPCTHDVQLHGLCALCGKDLTVTDYTGFSDTTRAAISMVHDVGGLTVSLEEAHRLETLTTNRLLSEKKLSLIVDLDQTIVHATVDPTVGEWLQDPSNPNYGALEGVKRFKLGADTEESEDDGCWYYVKMRPGLAQFLEDVAKLYEMHVYTMGTRAYAIEVCKVIDPEGRLFGGRILSRDESGSMTRKSLQRLFPCDTNMVVIIDDRADVWDGSPNLVKVIPYEFFVGIGDINAAFLPKKKELTATPPGGKPNPKAPSSGGASGSEEGSEKSSEGGKSEGASSVSPPTSPETTVEDLVVSPLDPSIDFPSLSNAETSTALTIHDQIESRPLKKAQAQAEAGHHPPSDATESEVAEEEDEVVEVEEAVLKDFDTELERVFKILKEVRDQFFEEVEKGSKSADVKTIIPNMKRQVFAGLELVLSGLVALGSRPHDSEYWKLAETFGAHCSADLSKQTTHVVAKENGTAKVHHARRSSSIHIVWAQWLLDCAAHWTRLPELLYHIPADPTPSSGSGSGVDGAPVSTPTASGSNDTEEQRSTTPPLDPEEEEGVAFDPGEMDWDDAAKEVDDFLNETDDDEGGGGGNETDEATGDESDTGSLRGGGGGGGSSRKRARGGESEDEAAGARANGVGNGPSNGKGKEKGKEVVDDGVAVGSPLQKRVRTSRARKSKLKVSFPASTGDDGDDDDEGGSSQDVPLAVRSSGGAVAAAAAAGAGGGTDSAPPSPFPPYEASQASSSLDSDDEAFFASMAAEVEKGWS</sequence>
<dbReference type="AlphaFoldDB" id="A0A1Y2E5R7"/>
<comment type="function">
    <text evidence="6">This promotes the activity of RNA polymerase II.</text>
</comment>
<dbReference type="InterPro" id="IPR011947">
    <property type="entry name" value="FCP1_euk"/>
</dbReference>
<dbReference type="PROSITE" id="PS50969">
    <property type="entry name" value="FCP1"/>
    <property type="match status" value="1"/>
</dbReference>
<evidence type="ECO:0000256" key="5">
    <source>
        <dbReference type="ARBA" id="ARBA00048336"/>
    </source>
</evidence>
<evidence type="ECO:0000256" key="1">
    <source>
        <dbReference type="ARBA" id="ARBA00004123"/>
    </source>
</evidence>
<dbReference type="SMART" id="SM00577">
    <property type="entry name" value="CPDc"/>
    <property type="match status" value="1"/>
</dbReference>
<evidence type="ECO:0000259" key="8">
    <source>
        <dbReference type="PROSITE" id="PS50172"/>
    </source>
</evidence>
<dbReference type="OrthoDB" id="10249888at2759"/>
<feature type="region of interest" description="Disordered" evidence="7">
    <location>
        <begin position="416"/>
        <end position="443"/>
    </location>
</feature>
<evidence type="ECO:0000259" key="9">
    <source>
        <dbReference type="PROSITE" id="PS50969"/>
    </source>
</evidence>
<feature type="compositionally biased region" description="Basic and acidic residues" evidence="7">
    <location>
        <begin position="355"/>
        <end position="364"/>
    </location>
</feature>
<accession>A0A1Y2E5R7</accession>
<feature type="compositionally biased region" description="Acidic residues" evidence="7">
    <location>
        <begin position="657"/>
        <end position="681"/>
    </location>
</feature>
<comment type="subcellular location">
    <subcellularLocation>
        <location evidence="1 6">Nucleus</location>
    </subcellularLocation>
</comment>
<protein>
    <recommendedName>
        <fullName evidence="6">RNA polymerase II subunit A C-terminal domain phosphatase</fullName>
        <ecNumber evidence="6">3.1.3.16</ecNumber>
    </recommendedName>
</protein>
<feature type="compositionally biased region" description="Low complexity" evidence="7">
    <location>
        <begin position="366"/>
        <end position="379"/>
    </location>
</feature>
<dbReference type="SUPFAM" id="SSF56784">
    <property type="entry name" value="HAD-like"/>
    <property type="match status" value="1"/>
</dbReference>
<dbReference type="InterPro" id="IPR001357">
    <property type="entry name" value="BRCT_dom"/>
</dbReference>
<keyword evidence="11" id="KW-1185">Reference proteome</keyword>